<gene>
    <name evidence="2" type="ORF">EHQ31_16300</name>
</gene>
<feature type="signal peptide" evidence="1">
    <location>
        <begin position="1"/>
        <end position="21"/>
    </location>
</feature>
<proteinExistence type="predicted"/>
<feature type="chain" id="PRO_5047311191" description="Cys-rich protein" evidence="1">
    <location>
        <begin position="22"/>
        <end position="144"/>
    </location>
</feature>
<keyword evidence="3" id="KW-1185">Reference proteome</keyword>
<comment type="caution">
    <text evidence="2">The sequence shown here is derived from an EMBL/GenBank/DDBJ whole genome shotgun (WGS) entry which is preliminary data.</text>
</comment>
<accession>A0ABY2LQK1</accession>
<name>A0ABY2LQK1_9LEPT</name>
<keyword evidence="1" id="KW-0732">Signal</keyword>
<reference evidence="3" key="1">
    <citation type="journal article" date="2019" name="PLoS Negl. Trop. Dis.">
        <title>Revisiting the worldwide diversity of Leptospira species in the environment.</title>
        <authorList>
            <person name="Vincent A.T."/>
            <person name="Schiettekatte O."/>
            <person name="Bourhy P."/>
            <person name="Veyrier F.J."/>
            <person name="Picardeau M."/>
        </authorList>
    </citation>
    <scope>NUCLEOTIDE SEQUENCE [LARGE SCALE GENOMIC DNA]</scope>
    <source>
        <strain evidence="3">201800278</strain>
    </source>
</reference>
<dbReference type="Proteomes" id="UP000297465">
    <property type="component" value="Unassembled WGS sequence"/>
</dbReference>
<sequence length="144" mass="16172">MKPKIFFTLALFLFFHFGIFANPETKANELCDCLKKGKTTENAADKKSCLSLREKHVSDLKKGSKSYESYLLSVQKCEQSLVGTPETNTNLNTKEKISAVCDCFQKAGKQNRMGCFKLQSDYGKTITDPEEKKEFNLSSGSCDQ</sequence>
<dbReference type="EMBL" id="RQFO01000017">
    <property type="protein sequence ID" value="TGL00361.1"/>
    <property type="molecule type" value="Genomic_DNA"/>
</dbReference>
<evidence type="ECO:0000313" key="3">
    <source>
        <dbReference type="Proteomes" id="UP000297465"/>
    </source>
</evidence>
<protein>
    <recommendedName>
        <fullName evidence="4">Cys-rich protein</fullName>
    </recommendedName>
</protein>
<dbReference type="RefSeq" id="WP_135572017.1">
    <property type="nucleotide sequence ID" value="NZ_RQFN01000024.1"/>
</dbReference>
<evidence type="ECO:0008006" key="4">
    <source>
        <dbReference type="Google" id="ProtNLM"/>
    </source>
</evidence>
<evidence type="ECO:0000313" key="2">
    <source>
        <dbReference type="EMBL" id="TGL00361.1"/>
    </source>
</evidence>
<evidence type="ECO:0000256" key="1">
    <source>
        <dbReference type="SAM" id="SignalP"/>
    </source>
</evidence>
<organism evidence="2 3">
    <name type="scientific">Leptospira montravelensis</name>
    <dbReference type="NCBI Taxonomy" id="2484961"/>
    <lineage>
        <taxon>Bacteria</taxon>
        <taxon>Pseudomonadati</taxon>
        <taxon>Spirochaetota</taxon>
        <taxon>Spirochaetia</taxon>
        <taxon>Leptospirales</taxon>
        <taxon>Leptospiraceae</taxon>
        <taxon>Leptospira</taxon>
    </lineage>
</organism>